<evidence type="ECO:0000313" key="2">
    <source>
        <dbReference type="EMBL" id="KAB2580889.1"/>
    </source>
</evidence>
<proteinExistence type="predicted"/>
<dbReference type="EMBL" id="VCHE01000002">
    <property type="protein sequence ID" value="KAB2580889.1"/>
    <property type="molecule type" value="Genomic_DNA"/>
</dbReference>
<comment type="caution">
    <text evidence="2">The sequence shown here is derived from an EMBL/GenBank/DDBJ whole genome shotgun (WGS) entry which is preliminary data.</text>
</comment>
<sequence length="286" mass="31033">MPFWNRRHRCMRNLKRDVAIAAEADPALLEPYQTMLSSEFGASIRTNGIARSDPRPVPARNSRSSSVRDAEHTDELDDDIERRLSIMAGSMRSTRASSDADRETAGALRSATVNGRVGAARTLPTVASPPECLDRAGNPAHAPQTSTAHRFVEQQADETTMAAGFGTTASVAGRRISPSTTSTSALTRRSSGSTSDLTRFAALEPPSIDEHTRTEDIDHSSETSSVSSDEGVWIAGQAPRSRDERVRLRAAVLDMEDRFDNPNRGPEFTVIGDTIGTAQRVWIADL</sequence>
<gene>
    <name evidence="2" type="ORF">DBV05_g699</name>
</gene>
<dbReference type="Proteomes" id="UP000325902">
    <property type="component" value="Unassembled WGS sequence"/>
</dbReference>
<dbReference type="AlphaFoldDB" id="A0A5N5DSA0"/>
<feature type="region of interest" description="Disordered" evidence="1">
    <location>
        <begin position="47"/>
        <end position="78"/>
    </location>
</feature>
<reference evidence="2 3" key="1">
    <citation type="journal article" date="2019" name="Sci. Rep.">
        <title>A multi-omics analysis of the grapevine pathogen Lasiodiplodia theobromae reveals that temperature affects the expression of virulence- and pathogenicity-related genes.</title>
        <authorList>
            <person name="Felix C."/>
            <person name="Meneses R."/>
            <person name="Goncalves M.F.M."/>
            <person name="Tilleman L."/>
            <person name="Duarte A.S."/>
            <person name="Jorrin-Novo J.V."/>
            <person name="Van de Peer Y."/>
            <person name="Deforce D."/>
            <person name="Van Nieuwerburgh F."/>
            <person name="Esteves A.C."/>
            <person name="Alves A."/>
        </authorList>
    </citation>
    <scope>NUCLEOTIDE SEQUENCE [LARGE SCALE GENOMIC DNA]</scope>
    <source>
        <strain evidence="2 3">LA-SOL3</strain>
    </source>
</reference>
<name>A0A5N5DSA0_9PEZI</name>
<feature type="region of interest" description="Disordered" evidence="1">
    <location>
        <begin position="173"/>
        <end position="230"/>
    </location>
</feature>
<keyword evidence="3" id="KW-1185">Reference proteome</keyword>
<feature type="compositionally biased region" description="Low complexity" evidence="1">
    <location>
        <begin position="177"/>
        <end position="195"/>
    </location>
</feature>
<feature type="compositionally biased region" description="Basic and acidic residues" evidence="1">
    <location>
        <begin position="208"/>
        <end position="221"/>
    </location>
</feature>
<protein>
    <submittedName>
        <fullName evidence="2">Uncharacterized protein</fullName>
    </submittedName>
</protein>
<organism evidence="2 3">
    <name type="scientific">Lasiodiplodia theobromae</name>
    <dbReference type="NCBI Taxonomy" id="45133"/>
    <lineage>
        <taxon>Eukaryota</taxon>
        <taxon>Fungi</taxon>
        <taxon>Dikarya</taxon>
        <taxon>Ascomycota</taxon>
        <taxon>Pezizomycotina</taxon>
        <taxon>Dothideomycetes</taxon>
        <taxon>Dothideomycetes incertae sedis</taxon>
        <taxon>Botryosphaeriales</taxon>
        <taxon>Botryosphaeriaceae</taxon>
        <taxon>Lasiodiplodia</taxon>
    </lineage>
</organism>
<evidence type="ECO:0000256" key="1">
    <source>
        <dbReference type="SAM" id="MobiDB-lite"/>
    </source>
</evidence>
<accession>A0A5N5DSA0</accession>
<evidence type="ECO:0000313" key="3">
    <source>
        <dbReference type="Proteomes" id="UP000325902"/>
    </source>
</evidence>